<evidence type="ECO:0000256" key="1">
    <source>
        <dbReference type="SAM" id="MobiDB-lite"/>
    </source>
</evidence>
<dbReference type="AlphaFoldDB" id="A0A3A2ZCT8"/>
<dbReference type="EMBL" id="MVGC01001483">
    <property type="protein sequence ID" value="RJE17164.1"/>
    <property type="molecule type" value="Genomic_DNA"/>
</dbReference>
<feature type="non-terminal residue" evidence="2">
    <location>
        <position position="1"/>
    </location>
</feature>
<proteinExistence type="predicted"/>
<gene>
    <name evidence="2" type="ORF">PHISCL_10499</name>
</gene>
<evidence type="ECO:0000313" key="3">
    <source>
        <dbReference type="Proteomes" id="UP000266188"/>
    </source>
</evidence>
<feature type="compositionally biased region" description="Low complexity" evidence="1">
    <location>
        <begin position="50"/>
        <end position="69"/>
    </location>
</feature>
<dbReference type="Proteomes" id="UP000266188">
    <property type="component" value="Unassembled WGS sequence"/>
</dbReference>
<feature type="compositionally biased region" description="Basic and acidic residues" evidence="1">
    <location>
        <begin position="1"/>
        <end position="10"/>
    </location>
</feature>
<feature type="compositionally biased region" description="Polar residues" evidence="1">
    <location>
        <begin position="77"/>
        <end position="86"/>
    </location>
</feature>
<feature type="region of interest" description="Disordered" evidence="1">
    <location>
        <begin position="1"/>
        <end position="126"/>
    </location>
</feature>
<feature type="compositionally biased region" description="Basic residues" evidence="1">
    <location>
        <begin position="107"/>
        <end position="120"/>
    </location>
</feature>
<reference evidence="3" key="1">
    <citation type="submission" date="2017-02" db="EMBL/GenBank/DDBJ databases">
        <authorList>
            <person name="Tafer H."/>
            <person name="Lopandic K."/>
        </authorList>
    </citation>
    <scope>NUCLEOTIDE SEQUENCE [LARGE SCALE GENOMIC DNA]</scope>
    <source>
        <strain evidence="3">CBS 366.77</strain>
    </source>
</reference>
<organism evidence="2 3">
    <name type="scientific">Aspergillus sclerotialis</name>
    <dbReference type="NCBI Taxonomy" id="2070753"/>
    <lineage>
        <taxon>Eukaryota</taxon>
        <taxon>Fungi</taxon>
        <taxon>Dikarya</taxon>
        <taxon>Ascomycota</taxon>
        <taxon>Pezizomycotina</taxon>
        <taxon>Eurotiomycetes</taxon>
        <taxon>Eurotiomycetidae</taxon>
        <taxon>Eurotiales</taxon>
        <taxon>Aspergillaceae</taxon>
        <taxon>Aspergillus</taxon>
        <taxon>Aspergillus subgen. Polypaecilum</taxon>
    </lineage>
</organism>
<keyword evidence="3" id="KW-1185">Reference proteome</keyword>
<feature type="compositionally biased region" description="Basic and acidic residues" evidence="1">
    <location>
        <begin position="87"/>
        <end position="106"/>
    </location>
</feature>
<name>A0A3A2ZCT8_9EURO</name>
<evidence type="ECO:0000313" key="2">
    <source>
        <dbReference type="EMBL" id="RJE17164.1"/>
    </source>
</evidence>
<accession>A0A3A2ZCT8</accession>
<protein>
    <submittedName>
        <fullName evidence="2">Uncharacterized protein</fullName>
    </submittedName>
</protein>
<feature type="non-terminal residue" evidence="2">
    <location>
        <position position="126"/>
    </location>
</feature>
<sequence>EGEDFAEKLARAGLADATAEEQEEVAAQEQTGDMTQGTGIWLMTPHPRFRTSFSSNDSSTSSTNTIRTFCLREQIIQDPTPSMSKGRQQEDNLRQHRRDLQEDEPKRRARHPIPVRRTRHERFGRW</sequence>
<comment type="caution">
    <text evidence="2">The sequence shown here is derived from an EMBL/GenBank/DDBJ whole genome shotgun (WGS) entry which is preliminary data.</text>
</comment>